<feature type="compositionally biased region" description="Polar residues" evidence="1">
    <location>
        <begin position="17"/>
        <end position="28"/>
    </location>
</feature>
<accession>A0A0C2X638</accession>
<evidence type="ECO:0000313" key="3">
    <source>
        <dbReference type="Proteomes" id="UP000054097"/>
    </source>
</evidence>
<proteinExistence type="predicted"/>
<feature type="compositionally biased region" description="Gly residues" evidence="1">
    <location>
        <begin position="184"/>
        <end position="212"/>
    </location>
</feature>
<reference evidence="3" key="2">
    <citation type="submission" date="2015-01" db="EMBL/GenBank/DDBJ databases">
        <title>Evolutionary Origins and Diversification of the Mycorrhizal Mutualists.</title>
        <authorList>
            <consortium name="DOE Joint Genome Institute"/>
            <consortium name="Mycorrhizal Genomics Consortium"/>
            <person name="Kohler A."/>
            <person name="Kuo A."/>
            <person name="Nagy L.G."/>
            <person name="Floudas D."/>
            <person name="Copeland A."/>
            <person name="Barry K.W."/>
            <person name="Cichocki N."/>
            <person name="Veneault-Fourrey C."/>
            <person name="LaButti K."/>
            <person name="Lindquist E.A."/>
            <person name="Lipzen A."/>
            <person name="Lundell T."/>
            <person name="Morin E."/>
            <person name="Murat C."/>
            <person name="Riley R."/>
            <person name="Ohm R."/>
            <person name="Sun H."/>
            <person name="Tunlid A."/>
            <person name="Henrissat B."/>
            <person name="Grigoriev I.V."/>
            <person name="Hibbett D.S."/>
            <person name="Martin F."/>
        </authorList>
    </citation>
    <scope>NUCLEOTIDE SEQUENCE [LARGE SCALE GENOMIC DNA]</scope>
    <source>
        <strain evidence="3">MAFF 305830</strain>
    </source>
</reference>
<reference evidence="2 3" key="1">
    <citation type="submission" date="2014-04" db="EMBL/GenBank/DDBJ databases">
        <authorList>
            <consortium name="DOE Joint Genome Institute"/>
            <person name="Kuo A."/>
            <person name="Zuccaro A."/>
            <person name="Kohler A."/>
            <person name="Nagy L.G."/>
            <person name="Floudas D."/>
            <person name="Copeland A."/>
            <person name="Barry K.W."/>
            <person name="Cichocki N."/>
            <person name="Veneault-Fourrey C."/>
            <person name="LaButti K."/>
            <person name="Lindquist E.A."/>
            <person name="Lipzen A."/>
            <person name="Lundell T."/>
            <person name="Morin E."/>
            <person name="Murat C."/>
            <person name="Sun H."/>
            <person name="Tunlid A."/>
            <person name="Henrissat B."/>
            <person name="Grigoriev I.V."/>
            <person name="Hibbett D.S."/>
            <person name="Martin F."/>
            <person name="Nordberg H.P."/>
            <person name="Cantor M.N."/>
            <person name="Hua S.X."/>
        </authorList>
    </citation>
    <scope>NUCLEOTIDE SEQUENCE [LARGE SCALE GENOMIC DNA]</scope>
    <source>
        <strain evidence="2 3">MAFF 305830</strain>
    </source>
</reference>
<dbReference type="EMBL" id="KN824278">
    <property type="protein sequence ID" value="KIM33558.1"/>
    <property type="molecule type" value="Genomic_DNA"/>
</dbReference>
<evidence type="ECO:0000313" key="2">
    <source>
        <dbReference type="EMBL" id="KIM33558.1"/>
    </source>
</evidence>
<feature type="compositionally biased region" description="Polar residues" evidence="1">
    <location>
        <begin position="94"/>
        <end position="105"/>
    </location>
</feature>
<name>A0A0C2X638_SERVB</name>
<sequence length="258" mass="25881">MPKEAELKAPAAPSMMGGTNATSSSIDLTNDPYAVPPLPPQRNMPYHDDPSGSAVFYDPYRGPVPHTFTSPPPSTDGGHNNSAYGRGEAIPMSTYPSSSGRQSPGPNAAYDDPYARSGSPGPNAAYGGAAVDPYGARSRSPGPGMAYDADPYAAGRRSPGPALAYGGGGGPAGYDPSVRMGTPVGAGPGRVGTPLGAGPGRVGTPVGAGGYGVDMMRTATPLSYRGPSPAPPAPGGGGYGAQPMHDPYGRYTPNPYGQ</sequence>
<evidence type="ECO:0000256" key="1">
    <source>
        <dbReference type="SAM" id="MobiDB-lite"/>
    </source>
</evidence>
<organism evidence="2 3">
    <name type="scientific">Serendipita vermifera MAFF 305830</name>
    <dbReference type="NCBI Taxonomy" id="933852"/>
    <lineage>
        <taxon>Eukaryota</taxon>
        <taxon>Fungi</taxon>
        <taxon>Dikarya</taxon>
        <taxon>Basidiomycota</taxon>
        <taxon>Agaricomycotina</taxon>
        <taxon>Agaricomycetes</taxon>
        <taxon>Sebacinales</taxon>
        <taxon>Serendipitaceae</taxon>
        <taxon>Serendipita</taxon>
    </lineage>
</organism>
<keyword evidence="3" id="KW-1185">Reference proteome</keyword>
<dbReference type="Proteomes" id="UP000054097">
    <property type="component" value="Unassembled WGS sequence"/>
</dbReference>
<feature type="region of interest" description="Disordered" evidence="1">
    <location>
        <begin position="1"/>
        <end position="258"/>
    </location>
</feature>
<dbReference type="AlphaFoldDB" id="A0A0C2X638"/>
<dbReference type="STRING" id="933852.A0A0C2X638"/>
<dbReference type="HOGENOM" id="CLU_1078347_0_0_1"/>
<protein>
    <submittedName>
        <fullName evidence="2">Uncharacterized protein</fullName>
    </submittedName>
</protein>
<dbReference type="OrthoDB" id="2576541at2759"/>
<gene>
    <name evidence="2" type="ORF">M408DRAFT_156977</name>
</gene>